<dbReference type="GO" id="GO:0005886">
    <property type="term" value="C:plasma membrane"/>
    <property type="evidence" value="ECO:0007669"/>
    <property type="project" value="UniProtKB-SubCell"/>
</dbReference>
<feature type="transmembrane region" description="Helical" evidence="6">
    <location>
        <begin position="165"/>
        <end position="183"/>
    </location>
</feature>
<proteinExistence type="inferred from homology"/>
<protein>
    <recommendedName>
        <fullName evidence="6">TVP38/TMEM64 family membrane protein</fullName>
    </recommendedName>
</protein>
<gene>
    <name evidence="9" type="ORF">A2008_01505</name>
</gene>
<comment type="subcellular location">
    <subcellularLocation>
        <location evidence="1 6">Cell membrane</location>
        <topology evidence="1 6">Multi-pass membrane protein</topology>
    </subcellularLocation>
</comment>
<evidence type="ECO:0000256" key="4">
    <source>
        <dbReference type="ARBA" id="ARBA00022989"/>
    </source>
</evidence>
<evidence type="ECO:0000313" key="10">
    <source>
        <dbReference type="Proteomes" id="UP000178735"/>
    </source>
</evidence>
<feature type="transmembrane region" description="Helical" evidence="6">
    <location>
        <begin position="12"/>
        <end position="29"/>
    </location>
</feature>
<evidence type="ECO:0000256" key="1">
    <source>
        <dbReference type="ARBA" id="ARBA00004651"/>
    </source>
</evidence>
<evidence type="ECO:0000313" key="9">
    <source>
        <dbReference type="EMBL" id="OGM01302.1"/>
    </source>
</evidence>
<dbReference type="EMBL" id="MGFH01000238">
    <property type="protein sequence ID" value="OGM01302.1"/>
    <property type="molecule type" value="Genomic_DNA"/>
</dbReference>
<evidence type="ECO:0000256" key="3">
    <source>
        <dbReference type="ARBA" id="ARBA00022692"/>
    </source>
</evidence>
<evidence type="ECO:0000256" key="2">
    <source>
        <dbReference type="ARBA" id="ARBA00022475"/>
    </source>
</evidence>
<comment type="caution">
    <text evidence="9">The sequence shown here is derived from an EMBL/GenBank/DDBJ whole genome shotgun (WGS) entry which is preliminary data.</text>
</comment>
<dbReference type="AlphaFoldDB" id="A0A1F7WEP6"/>
<accession>A0A1F7WEP6</accession>
<evidence type="ECO:0000256" key="5">
    <source>
        <dbReference type="ARBA" id="ARBA00023136"/>
    </source>
</evidence>
<keyword evidence="4 6" id="KW-1133">Transmembrane helix</keyword>
<name>A0A1F7WEP6_9BACT</name>
<dbReference type="InterPro" id="IPR015414">
    <property type="entry name" value="TMEM64"/>
</dbReference>
<dbReference type="STRING" id="1817813.A2008_01505"/>
<reference evidence="9 10" key="1">
    <citation type="journal article" date="2016" name="Nat. Commun.">
        <title>Thousands of microbial genomes shed light on interconnected biogeochemical processes in an aquifer system.</title>
        <authorList>
            <person name="Anantharaman K."/>
            <person name="Brown C.T."/>
            <person name="Hug L.A."/>
            <person name="Sharon I."/>
            <person name="Castelle C.J."/>
            <person name="Probst A.J."/>
            <person name="Thomas B.C."/>
            <person name="Singh A."/>
            <person name="Wilkins M.J."/>
            <person name="Karaoz U."/>
            <person name="Brodie E.L."/>
            <person name="Williams K.H."/>
            <person name="Hubbard S.S."/>
            <person name="Banfield J.F."/>
        </authorList>
    </citation>
    <scope>NUCLEOTIDE SEQUENCE [LARGE SCALE GENOMIC DNA]</scope>
</reference>
<evidence type="ECO:0000256" key="7">
    <source>
        <dbReference type="SAM" id="MobiDB-lite"/>
    </source>
</evidence>
<feature type="transmembrane region" description="Helical" evidence="6">
    <location>
        <begin position="134"/>
        <end position="153"/>
    </location>
</feature>
<dbReference type="InterPro" id="IPR032816">
    <property type="entry name" value="VTT_dom"/>
</dbReference>
<evidence type="ECO:0000259" key="8">
    <source>
        <dbReference type="Pfam" id="PF09335"/>
    </source>
</evidence>
<feature type="compositionally biased region" description="Basic and acidic residues" evidence="7">
    <location>
        <begin position="258"/>
        <end position="269"/>
    </location>
</feature>
<dbReference type="Proteomes" id="UP000178735">
    <property type="component" value="Unassembled WGS sequence"/>
</dbReference>
<feature type="transmembrane region" description="Helical" evidence="6">
    <location>
        <begin position="78"/>
        <end position="102"/>
    </location>
</feature>
<dbReference type="PANTHER" id="PTHR12677">
    <property type="entry name" value="GOLGI APPARATUS MEMBRANE PROTEIN TVP38-RELATED"/>
    <property type="match status" value="1"/>
</dbReference>
<keyword evidence="2 6" id="KW-1003">Cell membrane</keyword>
<keyword evidence="3 6" id="KW-0812">Transmembrane</keyword>
<feature type="domain" description="VTT" evidence="8">
    <location>
        <begin position="67"/>
        <end position="185"/>
    </location>
</feature>
<evidence type="ECO:0000256" key="6">
    <source>
        <dbReference type="RuleBase" id="RU366058"/>
    </source>
</evidence>
<comment type="similarity">
    <text evidence="6">Belongs to the TVP38/TMEM64 family.</text>
</comment>
<sequence length="269" mass="30213">MEKMKKEKLKTIIFLIIVIGLPLGVYLTGSEKYFTRDRIKQFVESYEMLAPVVYIVGMTLLPIVGAPRLILTAVGGALFGIFLGTVYAMIGSTTAGVLGYYLAYYSTANYFEAATENKHNKLMAALDFTKRNNFWLIFLARICPITHYEAINYMCGTSKIPFRSFFWSTFFGIIPGTFVYVMMGDAIMEISDKIGIFKLISEMTVGGKFREHLLDKDVEMLMWVLILLAIFLVGTLSGFYYIIKSGKNENGGTQPAADKVESSELKVEN</sequence>
<dbReference type="PANTHER" id="PTHR12677:SF59">
    <property type="entry name" value="GOLGI APPARATUS MEMBRANE PROTEIN TVP38-RELATED"/>
    <property type="match status" value="1"/>
</dbReference>
<feature type="region of interest" description="Disordered" evidence="7">
    <location>
        <begin position="249"/>
        <end position="269"/>
    </location>
</feature>
<keyword evidence="5 6" id="KW-0472">Membrane</keyword>
<organism evidence="9 10">
    <name type="scientific">Candidatus Wallbacteria bacterium GWC2_49_35</name>
    <dbReference type="NCBI Taxonomy" id="1817813"/>
    <lineage>
        <taxon>Bacteria</taxon>
        <taxon>Candidatus Walliibacteriota</taxon>
    </lineage>
</organism>
<dbReference type="Pfam" id="PF09335">
    <property type="entry name" value="VTT_dom"/>
    <property type="match status" value="1"/>
</dbReference>
<feature type="transmembrane region" description="Helical" evidence="6">
    <location>
        <begin position="49"/>
        <end position="71"/>
    </location>
</feature>
<feature type="transmembrane region" description="Helical" evidence="6">
    <location>
        <begin position="220"/>
        <end position="243"/>
    </location>
</feature>